<sequence>MRTQAILVISIAVFAASQSTGSEQSGSEPLSLEQVLTNTPQLSSLLQLFDRYPALLSSLNNTSNITVFAPINNALQSLIDDAAITNRIAEPGFVEAVTRYHITKGAYFSSSFTLAPQFALTMMGDEKYSSLVGGQRLILEQFSTRRGSLLVQGGSNEGHDIVQADTALAGGSVLHHIDGVLTLPANVSATAVQYNLTSLVDALVSAGLSETVDRSSKVTIFAPLNPAFSDVASVLRNLTAEDRAHIMRYHVVNGTVAYSTELNAGRQLQSSSGQILNITRSPNDRIFINSARVISSDVLLSGGVLHIVDTVLNPNATLLPNYKESKSVPAFTAVPDANVVANPDFSGAGLSTGAKAGIGVGSHCSHRDCSGVDASPA</sequence>
<reference evidence="3" key="1">
    <citation type="submission" date="2022-06" db="EMBL/GenBank/DDBJ databases">
        <title>Complete genome sequences of two strains of the flax pathogen Septoria linicola.</title>
        <authorList>
            <person name="Lapalu N."/>
            <person name="Simon A."/>
            <person name="Demenou B."/>
            <person name="Paumier D."/>
            <person name="Guillot M.-P."/>
            <person name="Gout L."/>
            <person name="Valade R."/>
        </authorList>
    </citation>
    <scope>NUCLEOTIDE SEQUENCE</scope>
    <source>
        <strain evidence="3">SE15195</strain>
    </source>
</reference>
<dbReference type="InterPro" id="IPR036378">
    <property type="entry name" value="FAS1_dom_sf"/>
</dbReference>
<dbReference type="Pfam" id="PF02469">
    <property type="entry name" value="Fasciclin"/>
    <property type="match status" value="2"/>
</dbReference>
<name>A0A9Q9ELD2_9PEZI</name>
<gene>
    <name evidence="3" type="ORF">Slin15195_G075130</name>
</gene>
<dbReference type="PROSITE" id="PS50213">
    <property type="entry name" value="FAS1"/>
    <property type="match status" value="2"/>
</dbReference>
<evidence type="ECO:0000313" key="3">
    <source>
        <dbReference type="EMBL" id="USW54194.1"/>
    </source>
</evidence>
<evidence type="ECO:0000256" key="1">
    <source>
        <dbReference type="SAM" id="SignalP"/>
    </source>
</evidence>
<dbReference type="Gene3D" id="2.30.180.10">
    <property type="entry name" value="FAS1 domain"/>
    <property type="match status" value="2"/>
</dbReference>
<accession>A0A9Q9ELD2</accession>
<feature type="signal peptide" evidence="1">
    <location>
        <begin position="1"/>
        <end position="21"/>
    </location>
</feature>
<dbReference type="InterPro" id="IPR000782">
    <property type="entry name" value="FAS1_domain"/>
</dbReference>
<feature type="domain" description="FAS1" evidence="2">
    <location>
        <begin position="29"/>
        <end position="181"/>
    </location>
</feature>
<evidence type="ECO:0000259" key="2">
    <source>
        <dbReference type="PROSITE" id="PS50213"/>
    </source>
</evidence>
<dbReference type="GO" id="GO:0000329">
    <property type="term" value="C:fungal-type vacuole membrane"/>
    <property type="evidence" value="ECO:0007669"/>
    <property type="project" value="TreeGrafter"/>
</dbReference>
<organism evidence="3 4">
    <name type="scientific">Septoria linicola</name>
    <dbReference type="NCBI Taxonomy" id="215465"/>
    <lineage>
        <taxon>Eukaryota</taxon>
        <taxon>Fungi</taxon>
        <taxon>Dikarya</taxon>
        <taxon>Ascomycota</taxon>
        <taxon>Pezizomycotina</taxon>
        <taxon>Dothideomycetes</taxon>
        <taxon>Dothideomycetidae</taxon>
        <taxon>Mycosphaerellales</taxon>
        <taxon>Mycosphaerellaceae</taxon>
        <taxon>Septoria</taxon>
    </lineage>
</organism>
<feature type="chain" id="PRO_5040495469" evidence="1">
    <location>
        <begin position="22"/>
        <end position="377"/>
    </location>
</feature>
<dbReference type="AlphaFoldDB" id="A0A9Q9ELD2"/>
<protein>
    <submittedName>
        <fullName evidence="3">FAS1 domain-containing protein</fullName>
    </submittedName>
</protein>
<feature type="domain" description="FAS1" evidence="2">
    <location>
        <begin position="183"/>
        <end position="312"/>
    </location>
</feature>
<keyword evidence="4" id="KW-1185">Reference proteome</keyword>
<dbReference type="SUPFAM" id="SSF82153">
    <property type="entry name" value="FAS1 domain"/>
    <property type="match status" value="2"/>
</dbReference>
<evidence type="ECO:0000313" key="4">
    <source>
        <dbReference type="Proteomes" id="UP001056384"/>
    </source>
</evidence>
<dbReference type="GO" id="GO:0016236">
    <property type="term" value="P:macroautophagy"/>
    <property type="evidence" value="ECO:0007669"/>
    <property type="project" value="TreeGrafter"/>
</dbReference>
<dbReference type="EMBL" id="CP099423">
    <property type="protein sequence ID" value="USW54194.1"/>
    <property type="molecule type" value="Genomic_DNA"/>
</dbReference>
<dbReference type="InterPro" id="IPR050904">
    <property type="entry name" value="Adhesion/Biosynth-related"/>
</dbReference>
<dbReference type="PANTHER" id="PTHR10900">
    <property type="entry name" value="PERIOSTIN-RELATED"/>
    <property type="match status" value="1"/>
</dbReference>
<proteinExistence type="predicted"/>
<dbReference type="PANTHER" id="PTHR10900:SF77">
    <property type="entry name" value="FI19380P1"/>
    <property type="match status" value="1"/>
</dbReference>
<dbReference type="SMART" id="SM00554">
    <property type="entry name" value="FAS1"/>
    <property type="match status" value="2"/>
</dbReference>
<keyword evidence="1" id="KW-0732">Signal</keyword>
<dbReference type="Proteomes" id="UP001056384">
    <property type="component" value="Chromosome 6"/>
</dbReference>